<dbReference type="GO" id="GO:0015297">
    <property type="term" value="F:antiporter activity"/>
    <property type="evidence" value="ECO:0007669"/>
    <property type="project" value="UniProtKB-KW"/>
</dbReference>
<comment type="subcellular location">
    <subcellularLocation>
        <location evidence="1">Cell inner membrane</location>
        <topology evidence="1">Multi-pass membrane protein</topology>
    </subcellularLocation>
</comment>
<dbReference type="GO" id="GO:0042910">
    <property type="term" value="F:xenobiotic transmembrane transporter activity"/>
    <property type="evidence" value="ECO:0007669"/>
    <property type="project" value="InterPro"/>
</dbReference>
<keyword evidence="2" id="KW-0813">Transport</keyword>
<reference evidence="11 12" key="1">
    <citation type="submission" date="2018-08" db="EMBL/GenBank/DDBJ databases">
        <title>Genomic Encyclopedia of Type Strains, Phase IV (KMG-IV): sequencing the most valuable type-strain genomes for metagenomic binning, comparative biology and taxonomic classification.</title>
        <authorList>
            <person name="Goeker M."/>
        </authorList>
    </citation>
    <scope>NUCLEOTIDE SEQUENCE [LARGE SCALE GENOMIC DNA]</scope>
    <source>
        <strain evidence="11 12">DSM 26022</strain>
    </source>
</reference>
<evidence type="ECO:0000256" key="4">
    <source>
        <dbReference type="ARBA" id="ARBA00022475"/>
    </source>
</evidence>
<dbReference type="GO" id="GO:0005886">
    <property type="term" value="C:plasma membrane"/>
    <property type="evidence" value="ECO:0007669"/>
    <property type="project" value="UniProtKB-SubCell"/>
</dbReference>
<feature type="transmembrane region" description="Helical" evidence="10">
    <location>
        <begin position="21"/>
        <end position="42"/>
    </location>
</feature>
<dbReference type="PANTHER" id="PTHR43298">
    <property type="entry name" value="MULTIDRUG RESISTANCE PROTEIN NORM-RELATED"/>
    <property type="match status" value="1"/>
</dbReference>
<keyword evidence="8 10" id="KW-0472">Membrane</keyword>
<evidence type="ECO:0000256" key="7">
    <source>
        <dbReference type="ARBA" id="ARBA00023065"/>
    </source>
</evidence>
<keyword evidence="6 10" id="KW-1133">Transmembrane helix</keyword>
<evidence type="ECO:0000256" key="8">
    <source>
        <dbReference type="ARBA" id="ARBA00023136"/>
    </source>
</evidence>
<dbReference type="CDD" id="cd13131">
    <property type="entry name" value="MATE_NorM_like"/>
    <property type="match status" value="1"/>
</dbReference>
<dbReference type="GO" id="GO:0006811">
    <property type="term" value="P:monoatomic ion transport"/>
    <property type="evidence" value="ECO:0007669"/>
    <property type="project" value="UniProtKB-KW"/>
</dbReference>
<evidence type="ECO:0000256" key="5">
    <source>
        <dbReference type="ARBA" id="ARBA00022692"/>
    </source>
</evidence>
<feature type="transmembrane region" description="Helical" evidence="10">
    <location>
        <begin position="209"/>
        <end position="234"/>
    </location>
</feature>
<evidence type="ECO:0000313" key="11">
    <source>
        <dbReference type="EMBL" id="REH37725.1"/>
    </source>
</evidence>
<evidence type="ECO:0000256" key="1">
    <source>
        <dbReference type="ARBA" id="ARBA00004429"/>
    </source>
</evidence>
<dbReference type="AlphaFoldDB" id="A0A3E0H3I5"/>
<keyword evidence="4" id="KW-1003">Cell membrane</keyword>
<proteinExistence type="predicted"/>
<feature type="transmembrane region" description="Helical" evidence="10">
    <location>
        <begin position="441"/>
        <end position="461"/>
    </location>
</feature>
<feature type="transmembrane region" description="Helical" evidence="10">
    <location>
        <begin position="255"/>
        <end position="284"/>
    </location>
</feature>
<dbReference type="PIRSF" id="PIRSF006603">
    <property type="entry name" value="DinF"/>
    <property type="match status" value="1"/>
</dbReference>
<evidence type="ECO:0000256" key="6">
    <source>
        <dbReference type="ARBA" id="ARBA00022989"/>
    </source>
</evidence>
<evidence type="ECO:0000256" key="2">
    <source>
        <dbReference type="ARBA" id="ARBA00022448"/>
    </source>
</evidence>
<name>A0A3E0H3I5_9GAMM</name>
<dbReference type="EMBL" id="QUNR01000003">
    <property type="protein sequence ID" value="REH37725.1"/>
    <property type="molecule type" value="Genomic_DNA"/>
</dbReference>
<dbReference type="NCBIfam" id="TIGR00797">
    <property type="entry name" value="matE"/>
    <property type="match status" value="1"/>
</dbReference>
<organism evidence="11 12">
    <name type="scientific">Paraperlucidibaca baekdonensis</name>
    <dbReference type="NCBI Taxonomy" id="748120"/>
    <lineage>
        <taxon>Bacteria</taxon>
        <taxon>Pseudomonadati</taxon>
        <taxon>Pseudomonadota</taxon>
        <taxon>Gammaproteobacteria</taxon>
        <taxon>Moraxellales</taxon>
        <taxon>Moraxellaceae</taxon>
        <taxon>Paraperlucidibaca</taxon>
    </lineage>
</organism>
<evidence type="ECO:0000256" key="10">
    <source>
        <dbReference type="SAM" id="Phobius"/>
    </source>
</evidence>
<feature type="transmembrane region" description="Helical" evidence="10">
    <location>
        <begin position="410"/>
        <end position="429"/>
    </location>
</feature>
<feature type="transmembrane region" description="Helical" evidence="10">
    <location>
        <begin position="296"/>
        <end position="317"/>
    </location>
</feature>
<dbReference type="PANTHER" id="PTHR43298:SF2">
    <property type="entry name" value="FMN_FAD EXPORTER YEEO-RELATED"/>
    <property type="match status" value="1"/>
</dbReference>
<feature type="transmembrane region" description="Helical" evidence="10">
    <location>
        <begin position="103"/>
        <end position="121"/>
    </location>
</feature>
<accession>A0A3E0H3I5</accession>
<dbReference type="RefSeq" id="WP_116208338.1">
    <property type="nucleotide sequence ID" value="NZ_QUNR01000003.1"/>
</dbReference>
<protein>
    <recommendedName>
        <fullName evidence="9">Multidrug-efflux transporter</fullName>
    </recommendedName>
</protein>
<feature type="transmembrane region" description="Helical" evidence="10">
    <location>
        <begin position="168"/>
        <end position="189"/>
    </location>
</feature>
<dbReference type="InterPro" id="IPR048279">
    <property type="entry name" value="MdtK-like"/>
</dbReference>
<evidence type="ECO:0000256" key="9">
    <source>
        <dbReference type="ARBA" id="ARBA00031636"/>
    </source>
</evidence>
<feature type="transmembrane region" description="Helical" evidence="10">
    <location>
        <begin position="372"/>
        <end position="398"/>
    </location>
</feature>
<evidence type="ECO:0000256" key="3">
    <source>
        <dbReference type="ARBA" id="ARBA00022449"/>
    </source>
</evidence>
<keyword evidence="3" id="KW-0050">Antiport</keyword>
<dbReference type="Pfam" id="PF01554">
    <property type="entry name" value="MatE"/>
    <property type="match status" value="2"/>
</dbReference>
<feature type="transmembrane region" description="Helical" evidence="10">
    <location>
        <begin position="337"/>
        <end position="360"/>
    </location>
</feature>
<comment type="caution">
    <text evidence="11">The sequence shown here is derived from an EMBL/GenBank/DDBJ whole genome shotgun (WGS) entry which is preliminary data.</text>
</comment>
<gene>
    <name evidence="11" type="ORF">DFR26_1506</name>
</gene>
<evidence type="ECO:0000313" key="12">
    <source>
        <dbReference type="Proteomes" id="UP000256774"/>
    </source>
</evidence>
<feature type="transmembrane region" description="Helical" evidence="10">
    <location>
        <begin position="62"/>
        <end position="83"/>
    </location>
</feature>
<dbReference type="InterPro" id="IPR002528">
    <property type="entry name" value="MATE_fam"/>
</dbReference>
<keyword evidence="12" id="KW-1185">Reference proteome</keyword>
<keyword evidence="7" id="KW-0406">Ion transport</keyword>
<dbReference type="InterPro" id="IPR050222">
    <property type="entry name" value="MATE_MdtK"/>
</dbReference>
<dbReference type="OrthoDB" id="9780160at2"/>
<sequence>MSTGNAQAQPAPLSTRAELKALSLLTAPIIFSQLAQAAYGFIDTLMASQVSPLDLAAVAVGSGIWLPIFLLITGILLATTPLVAEAYGGQQRHRIAGITHQALWLALGVGVLGFFVMRHAYPLFHWLDVPPELRDMTHQYLLGVSWGMPAVGVFFALRCYCEAQDQPVPVMIISVSGLSLNVFFNTLFIHGSESVSWLAWLPVQVPALGGPGCGWATSVVLWLMSGIMLVYLLLSRRFQHARLMQAWEPPKWSEIYAIAALGLPIGLAIFFEVSTFALVAVLISPQGALVVAGHQVALSLTSFLFMVPLSMAIALTIRVGQFYGSRNYAAILHVRRIGLMTTTCVAAFMALILLFGRHAITEIYTDDLNVRALAAQLLLFAVFYQIVDALQVAAAGCLRGLQDTKSPMRLTLIAYWGVAIPVGYLAGSTEFFGGQSWGPHGYWMGIVLGLTVASILLLWQLGRTLRTVQARWQRG</sequence>
<feature type="transmembrane region" description="Helical" evidence="10">
    <location>
        <begin position="141"/>
        <end position="161"/>
    </location>
</feature>
<dbReference type="Proteomes" id="UP000256774">
    <property type="component" value="Unassembled WGS sequence"/>
</dbReference>
<keyword evidence="5 10" id="KW-0812">Transmembrane</keyword>